<dbReference type="Gene3D" id="3.40.50.300">
    <property type="entry name" value="P-loop containing nucleotide triphosphate hydrolases"/>
    <property type="match status" value="1"/>
</dbReference>
<proteinExistence type="predicted"/>
<evidence type="ECO:0000256" key="2">
    <source>
        <dbReference type="ARBA" id="ARBA00022840"/>
    </source>
</evidence>
<dbReference type="SUPFAM" id="SSF52540">
    <property type="entry name" value="P-loop containing nucleoside triphosphate hydrolases"/>
    <property type="match status" value="1"/>
</dbReference>
<reference evidence="4 5" key="1">
    <citation type="submission" date="2022-03" db="EMBL/GenBank/DDBJ databases">
        <title>Complete genome analysis of Roseomonas KG 17.1 : a prolific producer of plant growth promoters.</title>
        <authorList>
            <person name="Saadouli I."/>
            <person name="Najjari A."/>
            <person name="Mosbah A."/>
            <person name="Ouzari H.I."/>
        </authorList>
    </citation>
    <scope>NUCLEOTIDE SEQUENCE [LARGE SCALE GENOMIC DNA]</scope>
    <source>
        <strain evidence="4 5">KG17-1</strain>
    </source>
</reference>
<dbReference type="InterPro" id="IPR010488">
    <property type="entry name" value="Zeta_toxin_domain"/>
</dbReference>
<evidence type="ECO:0000313" key="5">
    <source>
        <dbReference type="Proteomes" id="UP001201985"/>
    </source>
</evidence>
<protein>
    <submittedName>
        <fullName evidence="4">Zeta toxin family protein</fullName>
    </submittedName>
</protein>
<dbReference type="Proteomes" id="UP001201985">
    <property type="component" value="Unassembled WGS sequence"/>
</dbReference>
<dbReference type="PANTHER" id="PTHR39206:SF1">
    <property type="entry name" value="SLL8004 PROTEIN"/>
    <property type="match status" value="1"/>
</dbReference>
<keyword evidence="2" id="KW-0067">ATP-binding</keyword>
<evidence type="ECO:0000256" key="1">
    <source>
        <dbReference type="ARBA" id="ARBA00022741"/>
    </source>
</evidence>
<keyword evidence="1" id="KW-0547">Nucleotide-binding</keyword>
<gene>
    <name evidence="4" type="ORF">MON41_14015</name>
</gene>
<dbReference type="InterPro" id="IPR027417">
    <property type="entry name" value="P-loop_NTPase"/>
</dbReference>
<dbReference type="EMBL" id="JALBUU010000014">
    <property type="protein sequence ID" value="MCI0754856.1"/>
    <property type="molecule type" value="Genomic_DNA"/>
</dbReference>
<name>A0ABS9W6L2_9PROT</name>
<evidence type="ECO:0000259" key="3">
    <source>
        <dbReference type="Pfam" id="PF06414"/>
    </source>
</evidence>
<organism evidence="4 5">
    <name type="scientific">Teichococcus vastitatis</name>
    <dbReference type="NCBI Taxonomy" id="2307076"/>
    <lineage>
        <taxon>Bacteria</taxon>
        <taxon>Pseudomonadati</taxon>
        <taxon>Pseudomonadota</taxon>
        <taxon>Alphaproteobacteria</taxon>
        <taxon>Acetobacterales</taxon>
        <taxon>Roseomonadaceae</taxon>
        <taxon>Roseomonas</taxon>
    </lineage>
</organism>
<evidence type="ECO:0000313" key="4">
    <source>
        <dbReference type="EMBL" id="MCI0754856.1"/>
    </source>
</evidence>
<dbReference type="PANTHER" id="PTHR39206">
    <property type="entry name" value="SLL8004 PROTEIN"/>
    <property type="match status" value="1"/>
</dbReference>
<sequence length="192" mass="20830">MSLLLIYAGPNGSGKSSLRDLGQVPDPVDEVIDPDRIARNIEPEAPHRANAEAGRQALAAFAACLATGRSMSLETTLAGQSVLPRLRLARDAGYRVQLRYIALESVALNIQRVRARAAAGGHFIPPEIIRRRYTSSLANLPEALRLTERATVVDNSGEIHRVVLEIAGGELLHVANPIPGWLQPLMPQIARR</sequence>
<dbReference type="RefSeq" id="WP_241793153.1">
    <property type="nucleotide sequence ID" value="NZ_JALBUU010000014.1"/>
</dbReference>
<accession>A0ABS9W6L2</accession>
<comment type="caution">
    <text evidence="4">The sequence shown here is derived from an EMBL/GenBank/DDBJ whole genome shotgun (WGS) entry which is preliminary data.</text>
</comment>
<feature type="domain" description="Zeta toxin" evidence="3">
    <location>
        <begin position="5"/>
        <end position="158"/>
    </location>
</feature>
<keyword evidence="5" id="KW-1185">Reference proteome</keyword>
<dbReference type="Pfam" id="PF06414">
    <property type="entry name" value="Zeta_toxin"/>
    <property type="match status" value="1"/>
</dbReference>